<dbReference type="Proteomes" id="UP000256900">
    <property type="component" value="Unassembled WGS sequence"/>
</dbReference>
<dbReference type="EMBL" id="QUMO01000001">
    <property type="protein sequence ID" value="REF88902.1"/>
    <property type="molecule type" value="Genomic_DNA"/>
</dbReference>
<dbReference type="RefSeq" id="WP_115834745.1">
    <property type="nucleotide sequence ID" value="NZ_CP025086.1"/>
</dbReference>
<keyword evidence="2" id="KW-1185">Reference proteome</keyword>
<dbReference type="Gene3D" id="1.25.40.10">
    <property type="entry name" value="Tetratricopeptide repeat domain"/>
    <property type="match status" value="1"/>
</dbReference>
<sequence length="181" mass="20151">MIGSARQRAPEGTAPEDALLANALLGGGLPSEAEEHLIAASLSYHHDEVAEAHLRQAEALAPGHAAVLIGLYRFYFYKGRLHETLDIARQCLAKAQRELNLPAAWRDISPRDAIFDRFEEMMPRFFLFTLKGYAYLQMRIGNLKEGQDAIDKLLELDPVDRIGAKVLKDILIGAERGDDEP</sequence>
<evidence type="ECO:0008006" key="3">
    <source>
        <dbReference type="Google" id="ProtNLM"/>
    </source>
</evidence>
<comment type="caution">
    <text evidence="1">The sequence shown here is derived from an EMBL/GenBank/DDBJ whole genome shotgun (WGS) entry which is preliminary data.</text>
</comment>
<dbReference type="SUPFAM" id="SSF48452">
    <property type="entry name" value="TPR-like"/>
    <property type="match status" value="1"/>
</dbReference>
<dbReference type="AlphaFoldDB" id="A0A3D9Z158"/>
<accession>A0A3D9Z158</accession>
<proteinExistence type="predicted"/>
<evidence type="ECO:0000313" key="2">
    <source>
        <dbReference type="Proteomes" id="UP000256900"/>
    </source>
</evidence>
<reference evidence="1 2" key="1">
    <citation type="submission" date="2018-08" db="EMBL/GenBank/DDBJ databases">
        <title>Genomic Encyclopedia of Type Strains, Phase IV (KMG-IV): sequencing the most valuable type-strain genomes for metagenomic binning, comparative biology and taxonomic classification.</title>
        <authorList>
            <person name="Goeker M."/>
        </authorList>
    </citation>
    <scope>NUCLEOTIDE SEQUENCE [LARGE SCALE GENOMIC DNA]</scope>
    <source>
        <strain evidence="1 2">BW863</strain>
    </source>
</reference>
<organism evidence="1 2">
    <name type="scientific">Methylovirgula ligni</name>
    <dbReference type="NCBI Taxonomy" id="569860"/>
    <lineage>
        <taxon>Bacteria</taxon>
        <taxon>Pseudomonadati</taxon>
        <taxon>Pseudomonadota</taxon>
        <taxon>Alphaproteobacteria</taxon>
        <taxon>Hyphomicrobiales</taxon>
        <taxon>Beijerinckiaceae</taxon>
        <taxon>Methylovirgula</taxon>
    </lineage>
</organism>
<protein>
    <recommendedName>
        <fullName evidence="3">Tetratricopeptide repeat protein</fullName>
    </recommendedName>
</protein>
<name>A0A3D9Z158_9HYPH</name>
<dbReference type="InterPro" id="IPR011990">
    <property type="entry name" value="TPR-like_helical_dom_sf"/>
</dbReference>
<gene>
    <name evidence="1" type="ORF">DES32_0113</name>
</gene>
<dbReference type="OrthoDB" id="192577at2"/>
<evidence type="ECO:0000313" key="1">
    <source>
        <dbReference type="EMBL" id="REF88902.1"/>
    </source>
</evidence>